<keyword evidence="3" id="KW-1185">Reference proteome</keyword>
<gene>
    <name evidence="2" type="ORF">ACFSJG_17750</name>
</gene>
<accession>A0ABW4P7P4</accession>
<sequence length="243" mass="24449">MAASAAVTLALAGCSSDVSGVAEPAGQAGAALPGTSGPGTGGTTEDGAVTGTIEAPLASMLLSPEDFPARYEALVLPDNAVEQATADLDGIPAGASVDPAGCKPPPQTFGPDAAALIVGTDNAARTTISVELARVDRTLDVRESELAECPEVTTTRNGATATVTTTMLPAPPLNADDTMALRQTVTSGNADQTVTQSMLRLVAQVDDVRISATHMSFGDEAPDSAALDQLFTEAVQKVTAAQK</sequence>
<feature type="region of interest" description="Disordered" evidence="1">
    <location>
        <begin position="22"/>
        <end position="44"/>
    </location>
</feature>
<dbReference type="RefSeq" id="WP_378486855.1">
    <property type="nucleotide sequence ID" value="NZ_JBHUFB010000013.1"/>
</dbReference>
<evidence type="ECO:0000256" key="1">
    <source>
        <dbReference type="SAM" id="MobiDB-lite"/>
    </source>
</evidence>
<evidence type="ECO:0000313" key="2">
    <source>
        <dbReference type="EMBL" id="MFD1814063.1"/>
    </source>
</evidence>
<name>A0ABW4P7P4_9NOCA</name>
<protein>
    <submittedName>
        <fullName evidence="2">Sensor domain-containing protein</fullName>
    </submittedName>
</protein>
<comment type="caution">
    <text evidence="2">The sequence shown here is derived from an EMBL/GenBank/DDBJ whole genome shotgun (WGS) entry which is preliminary data.</text>
</comment>
<dbReference type="EMBL" id="JBHUFB010000013">
    <property type="protein sequence ID" value="MFD1814063.1"/>
    <property type="molecule type" value="Genomic_DNA"/>
</dbReference>
<reference evidence="3" key="1">
    <citation type="journal article" date="2019" name="Int. J. Syst. Evol. Microbiol.">
        <title>The Global Catalogue of Microorganisms (GCM) 10K type strain sequencing project: providing services to taxonomists for standard genome sequencing and annotation.</title>
        <authorList>
            <consortium name="The Broad Institute Genomics Platform"/>
            <consortium name="The Broad Institute Genome Sequencing Center for Infectious Disease"/>
            <person name="Wu L."/>
            <person name="Ma J."/>
        </authorList>
    </citation>
    <scope>NUCLEOTIDE SEQUENCE [LARGE SCALE GENOMIC DNA]</scope>
    <source>
        <strain evidence="3">DT72</strain>
    </source>
</reference>
<evidence type="ECO:0000313" key="3">
    <source>
        <dbReference type="Proteomes" id="UP001597286"/>
    </source>
</evidence>
<organism evidence="2 3">
    <name type="scientific">Rhodococcus gannanensis</name>
    <dbReference type="NCBI Taxonomy" id="1960308"/>
    <lineage>
        <taxon>Bacteria</taxon>
        <taxon>Bacillati</taxon>
        <taxon>Actinomycetota</taxon>
        <taxon>Actinomycetes</taxon>
        <taxon>Mycobacteriales</taxon>
        <taxon>Nocardiaceae</taxon>
        <taxon>Rhodococcus</taxon>
    </lineage>
</organism>
<proteinExistence type="predicted"/>
<dbReference type="Proteomes" id="UP001597286">
    <property type="component" value="Unassembled WGS sequence"/>
</dbReference>